<dbReference type="EMBL" id="FNYE01000014">
    <property type="protein sequence ID" value="SEJ62024.1"/>
    <property type="molecule type" value="Genomic_DNA"/>
</dbReference>
<name>A0A1H7ABX0_9BURK</name>
<reference evidence="3" key="1">
    <citation type="submission" date="2016-10" db="EMBL/GenBank/DDBJ databases">
        <authorList>
            <person name="Varghese N."/>
            <person name="Submissions S."/>
        </authorList>
    </citation>
    <scope>NUCLEOTIDE SEQUENCE [LARGE SCALE GENOMIC DNA]</scope>
    <source>
        <strain evidence="3">LMG 26031</strain>
    </source>
</reference>
<protein>
    <submittedName>
        <fullName evidence="2">Uncharacterized protein</fullName>
    </submittedName>
</protein>
<feature type="transmembrane region" description="Helical" evidence="1">
    <location>
        <begin position="6"/>
        <end position="24"/>
    </location>
</feature>
<feature type="transmembrane region" description="Helical" evidence="1">
    <location>
        <begin position="36"/>
        <end position="54"/>
    </location>
</feature>
<evidence type="ECO:0000313" key="2">
    <source>
        <dbReference type="EMBL" id="SEJ62024.1"/>
    </source>
</evidence>
<dbReference type="RefSeq" id="WP_090867795.1">
    <property type="nucleotide sequence ID" value="NZ_FNYE01000014.1"/>
</dbReference>
<sequence>MDLHLHNADVVVIIALALLGSLLLALRFKPATWKGIVVEAVAANAAAIAAVLAFEMLMA</sequence>
<keyword evidence="1" id="KW-1133">Transmembrane helix</keyword>
<evidence type="ECO:0000313" key="3">
    <source>
        <dbReference type="Proteomes" id="UP000198866"/>
    </source>
</evidence>
<dbReference type="AlphaFoldDB" id="A0A1H7ABX0"/>
<accession>A0A1H7ABX0</accession>
<organism evidence="2 3">
    <name type="scientific">Paraburkholderia diazotrophica</name>
    <dbReference type="NCBI Taxonomy" id="667676"/>
    <lineage>
        <taxon>Bacteria</taxon>
        <taxon>Pseudomonadati</taxon>
        <taxon>Pseudomonadota</taxon>
        <taxon>Betaproteobacteria</taxon>
        <taxon>Burkholderiales</taxon>
        <taxon>Burkholderiaceae</taxon>
        <taxon>Paraburkholderia</taxon>
    </lineage>
</organism>
<dbReference type="Proteomes" id="UP000198866">
    <property type="component" value="Unassembled WGS sequence"/>
</dbReference>
<keyword evidence="1" id="KW-0472">Membrane</keyword>
<keyword evidence="1" id="KW-0812">Transmembrane</keyword>
<evidence type="ECO:0000256" key="1">
    <source>
        <dbReference type="SAM" id="Phobius"/>
    </source>
</evidence>
<gene>
    <name evidence="2" type="ORF">SAMN05192539_101476</name>
</gene>
<keyword evidence="3" id="KW-1185">Reference proteome</keyword>
<proteinExistence type="predicted"/>